<organism evidence="1 2">
    <name type="scientific">Schistosoma mattheei</name>
    <dbReference type="NCBI Taxonomy" id="31246"/>
    <lineage>
        <taxon>Eukaryota</taxon>
        <taxon>Metazoa</taxon>
        <taxon>Spiralia</taxon>
        <taxon>Lophotrochozoa</taxon>
        <taxon>Platyhelminthes</taxon>
        <taxon>Trematoda</taxon>
        <taxon>Digenea</taxon>
        <taxon>Strigeidida</taxon>
        <taxon>Schistosomatoidea</taxon>
        <taxon>Schistosomatidae</taxon>
        <taxon>Schistosoma</taxon>
    </lineage>
</organism>
<reference evidence="1 2" key="1">
    <citation type="submission" date="2018-11" db="EMBL/GenBank/DDBJ databases">
        <authorList>
            <consortium name="Pathogen Informatics"/>
        </authorList>
    </citation>
    <scope>NUCLEOTIDE SEQUENCE [LARGE SCALE GENOMIC DNA]</scope>
    <source>
        <strain>Denwood</strain>
        <strain evidence="2">Zambia</strain>
    </source>
</reference>
<sequence>MESRYLDVMVADIVSLHKFLRIPHGGLFDAIITDPPYGFRERSCKVSEQPVERKPTLVTRHRLAEIMGVMHIGYV</sequence>
<keyword evidence="2" id="KW-1185">Reference proteome</keyword>
<evidence type="ECO:0000313" key="2">
    <source>
        <dbReference type="Proteomes" id="UP000269396"/>
    </source>
</evidence>
<dbReference type="InterPro" id="IPR029063">
    <property type="entry name" value="SAM-dependent_MTases_sf"/>
</dbReference>
<dbReference type="Proteomes" id="UP000269396">
    <property type="component" value="Unassembled WGS sequence"/>
</dbReference>
<dbReference type="GO" id="GO:0008168">
    <property type="term" value="F:methyltransferase activity"/>
    <property type="evidence" value="ECO:0007669"/>
    <property type="project" value="InterPro"/>
</dbReference>
<dbReference type="PROSITE" id="PS00092">
    <property type="entry name" value="N6_MTASE"/>
    <property type="match status" value="1"/>
</dbReference>
<dbReference type="AlphaFoldDB" id="A0A3P8KYT5"/>
<proteinExistence type="predicted"/>
<dbReference type="GO" id="GO:0003676">
    <property type="term" value="F:nucleic acid binding"/>
    <property type="evidence" value="ECO:0007669"/>
    <property type="project" value="InterPro"/>
</dbReference>
<dbReference type="InterPro" id="IPR002052">
    <property type="entry name" value="DNA_methylase_N6_adenine_CS"/>
</dbReference>
<dbReference type="GO" id="GO:0032259">
    <property type="term" value="P:methylation"/>
    <property type="evidence" value="ECO:0007669"/>
    <property type="project" value="InterPro"/>
</dbReference>
<protein>
    <submittedName>
        <fullName evidence="1">Uncharacterized protein</fullName>
    </submittedName>
</protein>
<evidence type="ECO:0000313" key="1">
    <source>
        <dbReference type="EMBL" id="VDP86579.1"/>
    </source>
</evidence>
<gene>
    <name evidence="1" type="ORF">SMTD_LOCUS22142</name>
</gene>
<dbReference type="EMBL" id="UZAL01050050">
    <property type="protein sequence ID" value="VDP86579.1"/>
    <property type="molecule type" value="Genomic_DNA"/>
</dbReference>
<accession>A0A3P8KYT5</accession>
<dbReference type="SUPFAM" id="SSF53335">
    <property type="entry name" value="S-adenosyl-L-methionine-dependent methyltransferases"/>
    <property type="match status" value="1"/>
</dbReference>
<name>A0A3P8KYT5_9TREM</name>